<dbReference type="AlphaFoldDB" id="G7UVT7"/>
<evidence type="ECO:0000256" key="1">
    <source>
        <dbReference type="SAM" id="MobiDB-lite"/>
    </source>
</evidence>
<dbReference type="EMBL" id="CP003093">
    <property type="protein sequence ID" value="AER56406.1"/>
    <property type="molecule type" value="Genomic_DNA"/>
</dbReference>
<accession>G7UVT7</accession>
<dbReference type="HOGENOM" id="CLU_065913_0_0_6"/>
<evidence type="ECO:0000313" key="3">
    <source>
        <dbReference type="Proteomes" id="UP000005870"/>
    </source>
</evidence>
<dbReference type="PANTHER" id="PTHR33973">
    <property type="entry name" value="OS07G0153300 PROTEIN"/>
    <property type="match status" value="1"/>
</dbReference>
<dbReference type="STRING" id="1045855.DSC_08780"/>
<feature type="region of interest" description="Disordered" evidence="1">
    <location>
        <begin position="1"/>
        <end position="26"/>
    </location>
</feature>
<keyword evidence="3" id="KW-1185">Reference proteome</keyword>
<name>G7UVT7_PSEUP</name>
<evidence type="ECO:0000313" key="2">
    <source>
        <dbReference type="EMBL" id="AER56406.1"/>
    </source>
</evidence>
<protein>
    <recommendedName>
        <fullName evidence="4">DUF1365 domain-containing protein</fullName>
    </recommendedName>
</protein>
<reference evidence="2 3" key="1">
    <citation type="journal article" date="2012" name="J. Bacteriol.">
        <title>Complete Genome Sequence of the BTEX-Degrading Bacterium Pseudoxanthomonas spadix BD-a59.</title>
        <authorList>
            <person name="Lee S.H."/>
            <person name="Jin H.M."/>
            <person name="Lee H.J."/>
            <person name="Kim J.M."/>
            <person name="Jeon C.O."/>
        </authorList>
    </citation>
    <scope>NUCLEOTIDE SEQUENCE [LARGE SCALE GENOMIC DNA]</scope>
    <source>
        <strain evidence="2 3">BD-a59</strain>
    </source>
</reference>
<dbReference type="eggNOG" id="COG3496">
    <property type="taxonomic scope" value="Bacteria"/>
</dbReference>
<dbReference type="PANTHER" id="PTHR33973:SF4">
    <property type="entry name" value="OS07G0153300 PROTEIN"/>
    <property type="match status" value="1"/>
</dbReference>
<evidence type="ECO:0008006" key="4">
    <source>
        <dbReference type="Google" id="ProtNLM"/>
    </source>
</evidence>
<sequence>MALSQARTEAPRSADPAARTHASTHAGNRDAAGYALASALYVGHVRHRRHAPSPHAFTWPLFMAYLDLGELDRVFARRWLWSVGRRNLVEFRRSDYLGDPAVPLDEAVRDCVQAETDHRPRGPVRMLTHLRSFGHSFNPVTFYYCFAEDGRTLDTLVAQITNTPWKQRHTYVLPAKQALHAGEFFHWRFDKQFHVSPFMAMEHDYGWRFQLPGDALRVHMDVLCQPDADDQIAPRRFDATLSLRRRPMRAGAMAWALLRYPLMTLQVVTAIHWHALRIWLRGNPVHDHPDYRAAP</sequence>
<dbReference type="InterPro" id="IPR010775">
    <property type="entry name" value="DUF1365"/>
</dbReference>
<dbReference type="Proteomes" id="UP000005870">
    <property type="component" value="Chromosome"/>
</dbReference>
<gene>
    <name evidence="2" type="ordered locus">DSC_08780</name>
</gene>
<organism evidence="2 3">
    <name type="scientific">Pseudoxanthomonas spadix (strain BD-a59)</name>
    <dbReference type="NCBI Taxonomy" id="1045855"/>
    <lineage>
        <taxon>Bacteria</taxon>
        <taxon>Pseudomonadati</taxon>
        <taxon>Pseudomonadota</taxon>
        <taxon>Gammaproteobacteria</taxon>
        <taxon>Lysobacterales</taxon>
        <taxon>Lysobacteraceae</taxon>
        <taxon>Pseudoxanthomonas</taxon>
    </lineage>
</organism>
<dbReference type="OrthoDB" id="9778801at2"/>
<proteinExistence type="predicted"/>
<dbReference type="KEGG" id="psd:DSC_08780"/>
<dbReference type="Pfam" id="PF07103">
    <property type="entry name" value="DUF1365"/>
    <property type="match status" value="1"/>
</dbReference>
<dbReference type="RefSeq" id="WP_014160582.1">
    <property type="nucleotide sequence ID" value="NC_016147.2"/>
</dbReference>